<proteinExistence type="predicted"/>
<keyword evidence="1" id="KW-0812">Transmembrane</keyword>
<evidence type="ECO:0000256" key="1">
    <source>
        <dbReference type="SAM" id="Phobius"/>
    </source>
</evidence>
<feature type="transmembrane region" description="Helical" evidence="1">
    <location>
        <begin position="52"/>
        <end position="73"/>
    </location>
</feature>
<sequence length="240" mass="26572">MRRRLYKPQVGWIIPTLVLALGFAPIFVIEFFDIERAISSFPDTLDPGVIAWTPRDGIGLLIAGVIPFLLAYVASKAKVLLTNPWPAFVVCFALAPLPIVGAALLYRGGGEAILEDRIVFRDPAPWGRLHEERLSRATLIEKGCAYGRRRRNPSGIYNIVFPDGQRASLGSSDASNYGFDRRGYLAMVQRVDSLPSLSRVERRVREAPWGGAVNDPGCLDELAANYPPEDRATVFRVYSP</sequence>
<reference evidence="2 3" key="1">
    <citation type="submission" date="2017-03" db="EMBL/GenBank/DDBJ databases">
        <title>Lifting the veil on microbial sulfur biogeochemistry in mining wastewaters.</title>
        <authorList>
            <person name="Kantor R.S."/>
            <person name="Colenbrander Nelson T."/>
            <person name="Marshall S."/>
            <person name="Bennett D."/>
            <person name="Apte S."/>
            <person name="Camacho D."/>
            <person name="Thomas B.C."/>
            <person name="Warren L.A."/>
            <person name="Banfield J.F."/>
        </authorList>
    </citation>
    <scope>NUCLEOTIDE SEQUENCE [LARGE SCALE GENOMIC DNA]</scope>
    <source>
        <strain evidence="2">32-68-21</strain>
    </source>
</reference>
<dbReference type="AlphaFoldDB" id="A0A258HRE4"/>
<evidence type="ECO:0000313" key="2">
    <source>
        <dbReference type="EMBL" id="OYX58908.1"/>
    </source>
</evidence>
<feature type="transmembrane region" description="Helical" evidence="1">
    <location>
        <begin position="85"/>
        <end position="106"/>
    </location>
</feature>
<evidence type="ECO:0000313" key="3">
    <source>
        <dbReference type="Proteomes" id="UP000216147"/>
    </source>
</evidence>
<protein>
    <submittedName>
        <fullName evidence="2">Uncharacterized protein</fullName>
    </submittedName>
</protein>
<gene>
    <name evidence="2" type="ORF">B7Y86_00290</name>
</gene>
<organism evidence="2 3">
    <name type="scientific">Brevundimonas subvibrioides</name>
    <dbReference type="NCBI Taxonomy" id="74313"/>
    <lineage>
        <taxon>Bacteria</taxon>
        <taxon>Pseudomonadati</taxon>
        <taxon>Pseudomonadota</taxon>
        <taxon>Alphaproteobacteria</taxon>
        <taxon>Caulobacterales</taxon>
        <taxon>Caulobacteraceae</taxon>
        <taxon>Brevundimonas</taxon>
    </lineage>
</organism>
<feature type="transmembrane region" description="Helical" evidence="1">
    <location>
        <begin position="12"/>
        <end position="32"/>
    </location>
</feature>
<keyword evidence="1" id="KW-0472">Membrane</keyword>
<dbReference type="Proteomes" id="UP000216147">
    <property type="component" value="Unassembled WGS sequence"/>
</dbReference>
<name>A0A258HRE4_9CAUL</name>
<comment type="caution">
    <text evidence="2">The sequence shown here is derived from an EMBL/GenBank/DDBJ whole genome shotgun (WGS) entry which is preliminary data.</text>
</comment>
<dbReference type="EMBL" id="NCEQ01000001">
    <property type="protein sequence ID" value="OYX58908.1"/>
    <property type="molecule type" value="Genomic_DNA"/>
</dbReference>
<keyword evidence="1" id="KW-1133">Transmembrane helix</keyword>
<accession>A0A258HRE4</accession>